<sequence>MMPSSAIQQLNELIAEGKVVLVNECNLKMADKAVYAATYENLAKVMIDPRRPNKNKGEVCSLAYAKATGIPVFATDEMNLQPIIDTQLNTGIDDITCIRIVDIIEKAYQGEIAVPRKVCKALWIICGKLKETFDREIWPLE</sequence>
<name>A0A7G9FXI9_9FIRM</name>
<reference evidence="1 2" key="1">
    <citation type="submission" date="2020-08" db="EMBL/GenBank/DDBJ databases">
        <authorList>
            <person name="Liu C."/>
            <person name="Sun Q."/>
        </authorList>
    </citation>
    <scope>NUCLEOTIDE SEQUENCE [LARGE SCALE GENOMIC DNA]</scope>
    <source>
        <strain evidence="1 2">NSJ-8</strain>
    </source>
</reference>
<evidence type="ECO:0000313" key="1">
    <source>
        <dbReference type="EMBL" id="QNM03271.1"/>
    </source>
</evidence>
<protein>
    <submittedName>
        <fullName evidence="1">Uncharacterized protein</fullName>
    </submittedName>
</protein>
<dbReference type="EMBL" id="CP060633">
    <property type="protein sequence ID" value="QNM03271.1"/>
    <property type="molecule type" value="Genomic_DNA"/>
</dbReference>
<dbReference type="RefSeq" id="WP_147366180.1">
    <property type="nucleotide sequence ID" value="NZ_CP060633.1"/>
</dbReference>
<gene>
    <name evidence="1" type="ORF">H9Q77_03795</name>
</gene>
<evidence type="ECO:0000313" key="2">
    <source>
        <dbReference type="Proteomes" id="UP000515981"/>
    </source>
</evidence>
<proteinExistence type="predicted"/>
<keyword evidence="2" id="KW-1185">Reference proteome</keyword>
<accession>A0A7G9FXI9</accession>
<dbReference type="Proteomes" id="UP000515981">
    <property type="component" value="Chromosome"/>
</dbReference>
<dbReference type="AlphaFoldDB" id="A0A7G9FXI9"/>
<dbReference type="KEGG" id="ssun:H9Q77_03795"/>
<organism evidence="1 2">
    <name type="scientific">Simiaoa sunii</name>
    <dbReference type="NCBI Taxonomy" id="2763672"/>
    <lineage>
        <taxon>Bacteria</taxon>
        <taxon>Bacillati</taxon>
        <taxon>Bacillota</taxon>
        <taxon>Clostridia</taxon>
        <taxon>Lachnospirales</taxon>
        <taxon>Lachnospiraceae</taxon>
        <taxon>Simiaoa</taxon>
    </lineage>
</organism>